<evidence type="ECO:0000256" key="7">
    <source>
        <dbReference type="SAM" id="MobiDB-lite"/>
    </source>
</evidence>
<dbReference type="Proteomes" id="UP000431485">
    <property type="component" value="Unassembled WGS sequence"/>
</dbReference>
<sequence length="2336" mass="261393">MADTPTPAITTSGPQPPPASLSIHGPFLEKAIPDWLVNARPQRRTELKTANTPLPDWYLRASPAQRTALHDSCTESFNAQTLLDKAMINLQAIDTFAKPLLASALKDQFNVELDVDETYLVLRKPLEAGLFAIEVTHFEVLRLPLLQAALHNFEESECEPGAFHASSGFSQKASTSSTFEAITPALTVAQFTRLCRSLDIGAKYQDFLKSYMHPSTLEASARLRDTFRNAQKTAMRAAAEMALLKRDIEPQDYTMVLSVINGNFQPRLGGKLVNICEFGLMGRRMTGCVLFSVGDLYGRSDALILYIPNDPAYPLKRYTRAEMATLFGHRFTDRDISSPNDGGLIAYQRFFSQFVAYADRPYYFSQFTQDKPAQTFGQKLAPYAPLLNKLSSIDPFSGLYQLKELPPAHQAPQEPNPDPYLAPGAMPREGEGIWTRNLWDYLFEQYRDKLIADARAHAVPSAEIDARLRSEKFASLLDVGMLALTGASMFVPVLGGLMMGAMVAQLLAQTCEAAHEWNEGDRKAAKTHLIDVAENLALFAVMAGASKGLAKLGAVKTEPMIEGLEQVTLPNGETRLWKPALSGYESPGILDRSTGPNALGQYELNGKTYIRQDGKVYQKTYDEPLKRWRIEHPSDPQAYRPVLTHNGAGAWRSTLERPDTWDRLMLLRRMGHVTEIFTDEQLLTIADISGVSDNVLRKMHLDNFAPPPELADTLRLFEAEQGVGQVIKQVRGWQLINGRYLYILPLITELPRWPRDQVLEVFERGDLTGPSIKYGSERQVASGTAKTPIKISRADAMQGELPTRILQALDESQITRLLGDEPARVKATRPQEFSKQLADFVTTRQPDIFESLYQGTEPKADLVRRLQHVTPGLSESAANTVLAQADSEEFNRLASTARFPLRMLEHARWYAQQGRLSNAYAGLHLESMASLDSKRLALHALQKLPGWSDNVRLEIRDTSLGGPLIGSIGNETARIRRYLLKKGPVYQAFNERGEALNGLPVSGDNFFSALMHALPSETRRALNVPNVGQHVELRQAIIDYATQHPGEMAQLLEQRGAKKRMNKSPVRLRDKWVGYYASGRGPGMEAPLVARVRAVYPGLTDQQANGYLLKLRRAGQTDGQLYAHLQALLSEWETLESTLEEWVIGRFPALQAFAFGRRAIVDSIKASWRHAPLADQELRFSQLSIIAFEPLPLITANFSHVRDLKLIVPNAGDFLARCPSVETLEVQVMQGNVDSVFESLRNLRQLTSLNLYTPITSQVITRLKALSSLEALTLTSPAEEDVQPGESPVLDVRGFNRLRRLSVSDSQMKQWPSGVLELPLLERLNLRATGIDTLPAGLYPGHDRLLAGLSQDWSKVTRGAFKPLYEYLRRQPLHLVDLNEMVGDYCKGELFRLAEIDVRYFSSLRTHFAELWPGLQARFEAIETLSVQHSELGRQLDLWLNTSRQVLERSAMSTAAYALKVNWRSELVRRYILLTEQPLHAFGLSNLTREPSVFGLSDLQLTSLPELPAGAFAHVSRLSLKQMRVPGEHLQRFVCGFNETRTLDLSNGELAAMSFKPGDLPVLEHLNLSNNPLTGLDVSMLSRLHSLNLRATRLRAWPTGAESLLDPLWLDVRDTPITALPQMALARDQVLINTHLSGTSLSVPAQAELTAARLRFEQTWGLSPGTLARLALESIPDVFPPSENDSLSTRYLLPLLPAEPLEGTQSLQTRLLRLYPGLDADEVLKWIDQQREEGITDPQLHEQITGWGQTCDALTRRLNAWVLVRETRGADWVVSSQTRQMAALRIIECWRDGLQVVDREEPAQLDLSFLQTGDLPELPGSFAHVRTLLLRGVRLSEQGSNDFLGAFSNVHLLYLSGNELHQALPEAIADMSQLQHLELSYTGFMAPEALHRSLAGLEHLHTLILANCNLESFTLDGFRRLQNLDLHNNQLTQWPEGVWQAESLTGLNLAGNDLTSIPPQALDGTHDQLMSNTYLFDNRELSRDALERIRTYANERRLNPIFGFTRSELDELIDDFDSDRTDESVIDSSTSDEVIAEESVGDEHLALWLQSLVPDAQPDSRLLWAQLAGEPGHERLFHLLERLQDTAEFIVARADLTRRVWEVLKAAGSDSELRQVLFRLSDTHGTCVDGRILTFSGLEVKVYEYNALLEVDPAHLDQKGASLLKLSRQLFRLGEVEKLADKSIRTQGRHTDPAEVRLEYRLGLKEPLDLPGQPRHMSFGRPISGAALASALEAVNNAEATAAFYEDLITRDYWVDYLKQKFPEVFSALDQSTTQKREKLESDHANFDEAYNEAATVLEIELTTARNQKLLELSRQEVAQLPPSVRAPNQPGTSRN</sequence>
<dbReference type="EMBL" id="WLYI01000050">
    <property type="protein sequence ID" value="MTD22306.1"/>
    <property type="molecule type" value="Genomic_DNA"/>
</dbReference>
<dbReference type="InterPro" id="IPR050216">
    <property type="entry name" value="LRR_domain-containing"/>
</dbReference>
<keyword evidence="5" id="KW-0843">Virulence</keyword>
<keyword evidence="3" id="KW-0433">Leucine-rich repeat</keyword>
<protein>
    <recommendedName>
        <fullName evidence="2">RING-type E3 ubiquitin transferase</fullName>
        <ecNumber evidence="2">2.3.2.27</ecNumber>
    </recommendedName>
</protein>
<evidence type="ECO:0000256" key="1">
    <source>
        <dbReference type="ARBA" id="ARBA00000900"/>
    </source>
</evidence>
<dbReference type="Gene3D" id="1.20.58.360">
    <property type="entry name" value="Shigella T3SS effector IpaH defines"/>
    <property type="match status" value="1"/>
</dbReference>
<dbReference type="SMART" id="SM00369">
    <property type="entry name" value="LRR_TYP"/>
    <property type="match status" value="5"/>
</dbReference>
<keyword evidence="6" id="KW-0964">Secreted</keyword>
<dbReference type="PANTHER" id="PTHR48051">
    <property type="match status" value="1"/>
</dbReference>
<comment type="caution">
    <text evidence="9">The sequence shown here is derived from an EMBL/GenBank/DDBJ whole genome shotgun (WGS) entry which is preliminary data.</text>
</comment>
<comment type="similarity">
    <text evidence="6">Belongs to the LRR-containing bacterial E3 ligase family.</text>
</comment>
<dbReference type="Pfam" id="PF14496">
    <property type="entry name" value="NEL"/>
    <property type="match status" value="1"/>
</dbReference>
<evidence type="ECO:0000256" key="2">
    <source>
        <dbReference type="ARBA" id="ARBA00012483"/>
    </source>
</evidence>
<evidence type="ECO:0000313" key="9">
    <source>
        <dbReference type="EMBL" id="MTD22306.1"/>
    </source>
</evidence>
<dbReference type="PROSITE" id="PS52053">
    <property type="entry name" value="NEL"/>
    <property type="match status" value="1"/>
</dbReference>
<accession>A0A7X2RWH2</accession>
<reference evidence="9 10" key="1">
    <citation type="submission" date="2019-11" db="EMBL/GenBank/DDBJ databases">
        <title>Pseudmonas karstica sp. nov. and Pseudomonas spelaei sp. nov. from caves.</title>
        <authorList>
            <person name="Zeman M."/>
        </authorList>
    </citation>
    <scope>NUCLEOTIDE SEQUENCE [LARGE SCALE GENOMIC DNA]</scope>
    <source>
        <strain evidence="9 10">CCM 7891</strain>
    </source>
</reference>
<dbReference type="OrthoDB" id="1467561at2"/>
<dbReference type="InterPro" id="IPR032675">
    <property type="entry name" value="LRR_dom_sf"/>
</dbReference>
<dbReference type="SUPFAM" id="SSF52058">
    <property type="entry name" value="L domain-like"/>
    <property type="match status" value="2"/>
</dbReference>
<feature type="active site" description="Glycyl thioester intermediate" evidence="6">
    <location>
        <position position="2127"/>
    </location>
</feature>
<dbReference type="Pfam" id="PF00560">
    <property type="entry name" value="LRR_1"/>
    <property type="match status" value="1"/>
</dbReference>
<dbReference type="GO" id="GO:0016567">
    <property type="term" value="P:protein ubiquitination"/>
    <property type="evidence" value="ECO:0007669"/>
    <property type="project" value="InterPro"/>
</dbReference>
<dbReference type="InterPro" id="IPR029487">
    <property type="entry name" value="NEL_dom"/>
</dbReference>
<dbReference type="InterPro" id="IPR003591">
    <property type="entry name" value="Leu-rich_rpt_typical-subtyp"/>
</dbReference>
<dbReference type="GO" id="GO:0061630">
    <property type="term" value="F:ubiquitin protein ligase activity"/>
    <property type="evidence" value="ECO:0007669"/>
    <property type="project" value="UniProtKB-EC"/>
</dbReference>
<keyword evidence="6" id="KW-1035">Host cytoplasm</keyword>
<evidence type="ECO:0000256" key="3">
    <source>
        <dbReference type="ARBA" id="ARBA00022614"/>
    </source>
</evidence>
<dbReference type="PROSITE" id="PS51450">
    <property type="entry name" value="LRR"/>
    <property type="match status" value="1"/>
</dbReference>
<dbReference type="Pfam" id="PF20178">
    <property type="entry name" value="ToxA_N"/>
    <property type="match status" value="1"/>
</dbReference>
<evidence type="ECO:0000256" key="5">
    <source>
        <dbReference type="ARBA" id="ARBA00023026"/>
    </source>
</evidence>
<proteinExistence type="inferred from homology"/>
<keyword evidence="6" id="KW-0808">Transferase</keyword>
<feature type="region of interest" description="Disordered" evidence="7">
    <location>
        <begin position="1"/>
        <end position="21"/>
    </location>
</feature>
<dbReference type="GO" id="GO:0005737">
    <property type="term" value="C:cytoplasm"/>
    <property type="evidence" value="ECO:0007669"/>
    <property type="project" value="TreeGrafter"/>
</dbReference>
<dbReference type="InterPro" id="IPR001611">
    <property type="entry name" value="Leu-rich_rpt"/>
</dbReference>
<dbReference type="Gene3D" id="3.80.10.10">
    <property type="entry name" value="Ribonuclease Inhibitor"/>
    <property type="match status" value="3"/>
</dbReference>
<evidence type="ECO:0000256" key="4">
    <source>
        <dbReference type="ARBA" id="ARBA00022737"/>
    </source>
</evidence>
<comment type="PTM">
    <text evidence="6">Ubiquitinated in the presence of host E1 ubiquitin-activating enzyme, E2 ubiquitin-conjugating enzyme and ubiquitin.</text>
</comment>
<comment type="catalytic activity">
    <reaction evidence="1">
        <text>S-ubiquitinyl-[E2 ubiquitin-conjugating enzyme]-L-cysteine + [acceptor protein]-L-lysine = [E2 ubiquitin-conjugating enzyme]-L-cysteine + N(6)-ubiquitinyl-[acceptor protein]-L-lysine.</text>
        <dbReference type="EC" id="2.3.2.27"/>
    </reaction>
</comment>
<evidence type="ECO:0000256" key="6">
    <source>
        <dbReference type="PROSITE-ProRule" id="PRU01398"/>
    </source>
</evidence>
<dbReference type="RefSeq" id="WP_154745869.1">
    <property type="nucleotide sequence ID" value="NZ_JBHSTG010000035.1"/>
</dbReference>
<keyword evidence="4" id="KW-0677">Repeat</keyword>
<keyword evidence="6" id="KW-0833">Ubl conjugation pathway</keyword>
<dbReference type="GO" id="GO:0005576">
    <property type="term" value="C:extracellular region"/>
    <property type="evidence" value="ECO:0007669"/>
    <property type="project" value="UniProtKB-UniRule"/>
</dbReference>
<keyword evidence="6" id="KW-0832">Ubl conjugation</keyword>
<gene>
    <name evidence="9" type="ORF">GIR22_24550</name>
</gene>
<dbReference type="PANTHER" id="PTHR48051:SF1">
    <property type="entry name" value="RAS SUPPRESSOR PROTEIN 1"/>
    <property type="match status" value="1"/>
</dbReference>
<name>A0A7X2RWH2_9PSED</name>
<organism evidence="9 10">
    <name type="scientific">Pseudomonas karstica</name>
    <dbReference type="NCBI Taxonomy" id="1055468"/>
    <lineage>
        <taxon>Bacteria</taxon>
        <taxon>Pseudomonadati</taxon>
        <taxon>Pseudomonadota</taxon>
        <taxon>Gammaproteobacteria</taxon>
        <taxon>Pseudomonadales</taxon>
        <taxon>Pseudomonadaceae</taxon>
        <taxon>Pseudomonas</taxon>
    </lineage>
</organism>
<keyword evidence="10" id="KW-1185">Reference proteome</keyword>
<dbReference type="EC" id="2.3.2.27" evidence="2"/>
<evidence type="ECO:0000313" key="10">
    <source>
        <dbReference type="Proteomes" id="UP000431485"/>
    </source>
</evidence>
<feature type="domain" description="NEL" evidence="8">
    <location>
        <begin position="2040"/>
        <end position="2334"/>
    </location>
</feature>
<dbReference type="InterPro" id="IPR046673">
    <property type="entry name" value="ToxA_N"/>
</dbReference>
<evidence type="ECO:0000259" key="8">
    <source>
        <dbReference type="PROSITE" id="PS52053"/>
    </source>
</evidence>